<proteinExistence type="inferred from homology"/>
<dbReference type="GO" id="GO:0003955">
    <property type="term" value="F:NAD(P)H dehydrogenase (quinone) activity"/>
    <property type="evidence" value="ECO:0007669"/>
    <property type="project" value="UniProtKB-UniRule"/>
</dbReference>
<feature type="binding site" evidence="5">
    <location>
        <begin position="10"/>
        <end position="15"/>
    </location>
    <ligand>
        <name>FMN</name>
        <dbReference type="ChEBI" id="CHEBI:58210"/>
    </ligand>
</feature>
<protein>
    <recommendedName>
        <fullName evidence="5">NAD(P)H dehydrogenase (quinone)</fullName>
        <ecNumber evidence="5">1.6.5.2</ecNumber>
    </recommendedName>
    <alternativeName>
        <fullName evidence="5">NAD(P)H:quinone oxidoreductase</fullName>
        <shortName evidence="5">NQO</shortName>
    </alternativeName>
</protein>
<accession>A0A8J3H797</accession>
<keyword evidence="5" id="KW-0521">NADP</keyword>
<dbReference type="SUPFAM" id="SSF52218">
    <property type="entry name" value="Flavoproteins"/>
    <property type="match status" value="1"/>
</dbReference>
<dbReference type="PROSITE" id="PS50902">
    <property type="entry name" value="FLAVODOXIN_LIKE"/>
    <property type="match status" value="1"/>
</dbReference>
<dbReference type="GO" id="GO:0016020">
    <property type="term" value="C:membrane"/>
    <property type="evidence" value="ECO:0007669"/>
    <property type="project" value="TreeGrafter"/>
</dbReference>
<keyword evidence="3 5" id="KW-0288">FMN</keyword>
<dbReference type="Gene3D" id="3.40.50.360">
    <property type="match status" value="1"/>
</dbReference>
<evidence type="ECO:0000313" key="8">
    <source>
        <dbReference type="Proteomes" id="UP000611500"/>
    </source>
</evidence>
<evidence type="ECO:0000256" key="1">
    <source>
        <dbReference type="ARBA" id="ARBA00006961"/>
    </source>
</evidence>
<dbReference type="FunFam" id="3.40.50.360:FF:000001">
    <property type="entry name" value="NAD(P)H dehydrogenase (Quinone) FQR1-like"/>
    <property type="match status" value="1"/>
</dbReference>
<dbReference type="HAMAP" id="MF_01017">
    <property type="entry name" value="NQOR"/>
    <property type="match status" value="1"/>
</dbReference>
<dbReference type="GO" id="GO:0010181">
    <property type="term" value="F:FMN binding"/>
    <property type="evidence" value="ECO:0007669"/>
    <property type="project" value="InterPro"/>
</dbReference>
<comment type="caution">
    <text evidence="7">The sequence shown here is derived from an EMBL/GenBank/DDBJ whole genome shotgun (WGS) entry which is preliminary data.</text>
</comment>
<dbReference type="InterPro" id="IPR037513">
    <property type="entry name" value="NQO"/>
</dbReference>
<dbReference type="GO" id="GO:0050660">
    <property type="term" value="F:flavin adenine dinucleotide binding"/>
    <property type="evidence" value="ECO:0007669"/>
    <property type="project" value="UniProtKB-UniRule"/>
</dbReference>
<evidence type="ECO:0000313" key="7">
    <source>
        <dbReference type="EMBL" id="GHG94253.1"/>
    </source>
</evidence>
<sequence>MTRVLILYYSSYGHIRRMAEAEAEGARSVAGVQVDLRRIPETVPQPVREAAGYIPDDTPEATVAMLPDYDAILFGTPTRFGTMAAQMKQFLDMAGELWAQNALVGKLGAVFTSTGSQHGGHEAAVLTSHVPLMHFGMLVAGLPYTFAGQTRMDEVVGGSPYGAGTVAGGDGSFKPTETDLAGARFQGRHVAELAAQLVAGAALRAETKAA</sequence>
<feature type="binding site" evidence="5">
    <location>
        <position position="134"/>
    </location>
    <ligand>
        <name>FMN</name>
        <dbReference type="ChEBI" id="CHEBI:58210"/>
    </ligand>
</feature>
<comment type="catalytic activity">
    <reaction evidence="5">
        <text>a quinone + NADPH + H(+) = a quinol + NADP(+)</text>
        <dbReference type="Rhea" id="RHEA:46164"/>
        <dbReference type="ChEBI" id="CHEBI:15378"/>
        <dbReference type="ChEBI" id="CHEBI:24646"/>
        <dbReference type="ChEBI" id="CHEBI:57783"/>
        <dbReference type="ChEBI" id="CHEBI:58349"/>
        <dbReference type="ChEBI" id="CHEBI:132124"/>
        <dbReference type="EC" id="1.6.5.2"/>
    </reaction>
</comment>
<comment type="catalytic activity">
    <reaction evidence="5">
        <text>a quinone + NADH + H(+) = a quinol + NAD(+)</text>
        <dbReference type="Rhea" id="RHEA:46160"/>
        <dbReference type="ChEBI" id="CHEBI:15378"/>
        <dbReference type="ChEBI" id="CHEBI:24646"/>
        <dbReference type="ChEBI" id="CHEBI:57540"/>
        <dbReference type="ChEBI" id="CHEBI:57945"/>
        <dbReference type="ChEBI" id="CHEBI:132124"/>
        <dbReference type="EC" id="1.6.5.2"/>
    </reaction>
</comment>
<feature type="binding site" evidence="5">
    <location>
        <begin position="78"/>
        <end position="80"/>
    </location>
    <ligand>
        <name>FMN</name>
        <dbReference type="ChEBI" id="CHEBI:58210"/>
    </ligand>
</feature>
<dbReference type="EMBL" id="BNAP01000012">
    <property type="protein sequence ID" value="GHG94253.1"/>
    <property type="molecule type" value="Genomic_DNA"/>
</dbReference>
<evidence type="ECO:0000256" key="2">
    <source>
        <dbReference type="ARBA" id="ARBA00022630"/>
    </source>
</evidence>
<reference evidence="7" key="1">
    <citation type="journal article" date="2014" name="Int. J. Syst. Evol. Microbiol.">
        <title>Complete genome sequence of Corynebacterium casei LMG S-19264T (=DSM 44701T), isolated from a smear-ripened cheese.</title>
        <authorList>
            <consortium name="US DOE Joint Genome Institute (JGI-PGF)"/>
            <person name="Walter F."/>
            <person name="Albersmeier A."/>
            <person name="Kalinowski J."/>
            <person name="Ruckert C."/>
        </authorList>
    </citation>
    <scope>NUCLEOTIDE SEQUENCE</scope>
    <source>
        <strain evidence="7">CGMCC 1.7081</strain>
    </source>
</reference>
<reference evidence="7" key="2">
    <citation type="submission" date="2020-09" db="EMBL/GenBank/DDBJ databases">
        <authorList>
            <person name="Sun Q."/>
            <person name="Zhou Y."/>
        </authorList>
    </citation>
    <scope>NUCLEOTIDE SEQUENCE</scope>
    <source>
        <strain evidence="7">CGMCC 1.7081</strain>
    </source>
</reference>
<keyword evidence="5" id="KW-0547">Nucleotide-binding</keyword>
<dbReference type="NCBIfam" id="TIGR01755">
    <property type="entry name" value="flav_wrbA"/>
    <property type="match status" value="1"/>
</dbReference>
<dbReference type="InterPro" id="IPR008254">
    <property type="entry name" value="Flavodoxin/NO_synth"/>
</dbReference>
<dbReference type="InterPro" id="IPR029039">
    <property type="entry name" value="Flavoprotein-like_sf"/>
</dbReference>
<evidence type="ECO:0000256" key="3">
    <source>
        <dbReference type="ARBA" id="ARBA00022643"/>
    </source>
</evidence>
<evidence type="ECO:0000256" key="5">
    <source>
        <dbReference type="HAMAP-Rule" id="MF_01017"/>
    </source>
</evidence>
<gene>
    <name evidence="7" type="ORF">GCM10010961_27250</name>
</gene>
<evidence type="ECO:0000259" key="6">
    <source>
        <dbReference type="PROSITE" id="PS50902"/>
    </source>
</evidence>
<dbReference type="GO" id="GO:0050661">
    <property type="term" value="F:NADP binding"/>
    <property type="evidence" value="ECO:0007669"/>
    <property type="project" value="UniProtKB-UniRule"/>
</dbReference>
<dbReference type="RefSeq" id="WP_028094009.1">
    <property type="nucleotide sequence ID" value="NZ_BNAP01000012.1"/>
</dbReference>
<feature type="binding site" evidence="5">
    <location>
        <position position="98"/>
    </location>
    <ligand>
        <name>substrate</name>
    </ligand>
</feature>
<dbReference type="InterPro" id="IPR005025">
    <property type="entry name" value="FMN_Rdtase-like_dom"/>
</dbReference>
<keyword evidence="2 5" id="KW-0285">Flavoprotein</keyword>
<dbReference type="NCBIfam" id="NF002999">
    <property type="entry name" value="PRK03767.1"/>
    <property type="match status" value="1"/>
</dbReference>
<dbReference type="Pfam" id="PF03358">
    <property type="entry name" value="FMN_red"/>
    <property type="match status" value="1"/>
</dbReference>
<keyword evidence="5" id="KW-0520">NAD</keyword>
<dbReference type="PANTHER" id="PTHR30546:SF23">
    <property type="entry name" value="FLAVOPROTEIN-LIKE PROTEIN YCP4-RELATED"/>
    <property type="match status" value="1"/>
</dbReference>
<comment type="cofactor">
    <cofactor evidence="5">
        <name>FMN</name>
        <dbReference type="ChEBI" id="CHEBI:58210"/>
    </cofactor>
    <text evidence="5">Binds 1 FMN per monomer.</text>
</comment>
<comment type="similarity">
    <text evidence="1 5">Belongs to the WrbA family.</text>
</comment>
<dbReference type="EC" id="1.6.5.2" evidence="5"/>
<dbReference type="GO" id="GO:0051287">
    <property type="term" value="F:NAD binding"/>
    <property type="evidence" value="ECO:0007669"/>
    <property type="project" value="UniProtKB-UniRule"/>
</dbReference>
<evidence type="ECO:0000256" key="4">
    <source>
        <dbReference type="ARBA" id="ARBA00023002"/>
    </source>
</evidence>
<comment type="caution">
    <text evidence="5">Lacks conserved residue(s) required for the propagation of feature annotation.</text>
</comment>
<keyword evidence="4 5" id="KW-0560">Oxidoreductase</keyword>
<keyword evidence="8" id="KW-1185">Reference proteome</keyword>
<dbReference type="AlphaFoldDB" id="A0A8J3H797"/>
<feature type="binding site" evidence="5">
    <location>
        <position position="12"/>
    </location>
    <ligand>
        <name>NAD(+)</name>
        <dbReference type="ChEBI" id="CHEBI:57540"/>
    </ligand>
</feature>
<organism evidence="7 8">
    <name type="scientific">Pseudodonghicola xiamenensis</name>
    <dbReference type="NCBI Taxonomy" id="337702"/>
    <lineage>
        <taxon>Bacteria</taxon>
        <taxon>Pseudomonadati</taxon>
        <taxon>Pseudomonadota</taxon>
        <taxon>Alphaproteobacteria</taxon>
        <taxon>Rhodobacterales</taxon>
        <taxon>Paracoccaceae</taxon>
        <taxon>Pseudodonghicola</taxon>
    </lineage>
</organism>
<dbReference type="PANTHER" id="PTHR30546">
    <property type="entry name" value="FLAVODOXIN-RELATED PROTEIN WRBA-RELATED"/>
    <property type="match status" value="1"/>
</dbReference>
<feature type="domain" description="Flavodoxin-like" evidence="6">
    <location>
        <begin position="4"/>
        <end position="190"/>
    </location>
</feature>
<name>A0A8J3H797_9RHOB</name>
<dbReference type="InterPro" id="IPR010089">
    <property type="entry name" value="Flavoprotein_WrbA-like"/>
</dbReference>
<dbReference type="Proteomes" id="UP000611500">
    <property type="component" value="Unassembled WGS sequence"/>
</dbReference>